<dbReference type="SUPFAM" id="SSF117916">
    <property type="entry name" value="Fe-S cluster assembly (FSCA) domain-like"/>
    <property type="match status" value="1"/>
</dbReference>
<evidence type="ECO:0000259" key="6">
    <source>
        <dbReference type="SMART" id="SM00932"/>
    </source>
</evidence>
<comment type="similarity">
    <text evidence="2">Belongs to the NifU family.</text>
</comment>
<keyword evidence="5" id="KW-0411">Iron-sulfur</keyword>
<dbReference type="Pfam" id="PF01106">
    <property type="entry name" value="NifU"/>
    <property type="match status" value="1"/>
</dbReference>
<evidence type="ECO:0000256" key="1">
    <source>
        <dbReference type="ARBA" id="ARBA00002175"/>
    </source>
</evidence>
<comment type="caution">
    <text evidence="7">The sequence shown here is derived from an EMBL/GenBank/DDBJ whole genome shotgun (WGS) entry which is preliminary data.</text>
</comment>
<dbReference type="Proteomes" id="UP000037510">
    <property type="component" value="Unassembled WGS sequence"/>
</dbReference>
<evidence type="ECO:0000256" key="2">
    <source>
        <dbReference type="ARBA" id="ARBA00006420"/>
    </source>
</evidence>
<gene>
    <name evidence="7" type="ORF">OBRU01_03293</name>
</gene>
<dbReference type="EMBL" id="JTDY01000411">
    <property type="protein sequence ID" value="KOB77317.1"/>
    <property type="molecule type" value="Genomic_DNA"/>
</dbReference>
<evidence type="ECO:0000256" key="3">
    <source>
        <dbReference type="ARBA" id="ARBA00018782"/>
    </source>
</evidence>
<dbReference type="Gene3D" id="3.30.300.130">
    <property type="entry name" value="Fe-S cluster assembly (FSCA)"/>
    <property type="match status" value="1"/>
</dbReference>
<dbReference type="GO" id="GO:0016226">
    <property type="term" value="P:iron-sulfur cluster assembly"/>
    <property type="evidence" value="ECO:0007669"/>
    <property type="project" value="InterPro"/>
</dbReference>
<dbReference type="InterPro" id="IPR034904">
    <property type="entry name" value="FSCA_dom_sf"/>
</dbReference>
<sequence length="239" mass="26488">MAMGNASLLNNYFGNNQDVAKYFTSSKLQESMWTCLGSKKYSGMSRPIIEKQDRNVPLFNACSCRSMFIQTQDTPNPNSLKFLPGTKVLEPGQTMDFPNIGSAQCSPLGVKAVFFGPEFVTVTKQDDDVEWKLLKPEIFATIMDFFASGLPVVTDAKPSGDTQDGGDCQFVDFKDGVLTLKMQGSCSSCPSSIVTLKNGVQNMMQFYIPEVLAVEQIDDEGDKLSDKVFKEFEQLKKKE</sequence>
<reference evidence="7 8" key="1">
    <citation type="journal article" date="2015" name="Genome Biol. Evol.">
        <title>The genome of winter moth (Operophtera brumata) provides a genomic perspective on sexual dimorphism and phenology.</title>
        <authorList>
            <person name="Derks M.F."/>
            <person name="Smit S."/>
            <person name="Salis L."/>
            <person name="Schijlen E."/>
            <person name="Bossers A."/>
            <person name="Mateman C."/>
            <person name="Pijl A.S."/>
            <person name="de Ridder D."/>
            <person name="Groenen M.A."/>
            <person name="Visser M.E."/>
            <person name="Megens H.J."/>
        </authorList>
    </citation>
    <scope>NUCLEOTIDE SEQUENCE [LARGE SCALE GENOMIC DNA]</scope>
    <source>
        <strain evidence="7">WM2013NL</strain>
        <tissue evidence="7">Head and thorax</tissue>
    </source>
</reference>
<dbReference type="SMART" id="SM00932">
    <property type="entry name" value="Nfu_N"/>
    <property type="match status" value="1"/>
</dbReference>
<dbReference type="Pfam" id="PF08712">
    <property type="entry name" value="Nfu_N"/>
    <property type="match status" value="1"/>
</dbReference>
<dbReference type="PANTHER" id="PTHR11178:SF1">
    <property type="entry name" value="NFU1 IRON-SULFUR CLUSTER SCAFFOLD HOMOLOG, MITOCHONDRIAL"/>
    <property type="match status" value="1"/>
</dbReference>
<accession>A0A0L7LPF5</accession>
<dbReference type="STRING" id="104452.A0A0L7LPF5"/>
<keyword evidence="5" id="KW-0479">Metal-binding</keyword>
<comment type="function">
    <text evidence="1">Molecular scaffold for [Fe-S] cluster assembly of mitochondrial iron-sulfur proteins.</text>
</comment>
<dbReference type="SUPFAM" id="SSF110836">
    <property type="entry name" value="Hypothetical protein SAV1430"/>
    <property type="match status" value="1"/>
</dbReference>
<proteinExistence type="inferred from homology"/>
<keyword evidence="8" id="KW-1185">Reference proteome</keyword>
<keyword evidence="4" id="KW-0408">Iron</keyword>
<dbReference type="InterPro" id="IPR036498">
    <property type="entry name" value="Nfu/NifU_N_sf"/>
</dbReference>
<dbReference type="GO" id="GO:0005506">
    <property type="term" value="F:iron ion binding"/>
    <property type="evidence" value="ECO:0007669"/>
    <property type="project" value="InterPro"/>
</dbReference>
<dbReference type="InterPro" id="IPR014824">
    <property type="entry name" value="Nfu/NifU_N"/>
</dbReference>
<organism evidence="7 8">
    <name type="scientific">Operophtera brumata</name>
    <name type="common">Winter moth</name>
    <name type="synonym">Phalaena brumata</name>
    <dbReference type="NCBI Taxonomy" id="104452"/>
    <lineage>
        <taxon>Eukaryota</taxon>
        <taxon>Metazoa</taxon>
        <taxon>Ecdysozoa</taxon>
        <taxon>Arthropoda</taxon>
        <taxon>Hexapoda</taxon>
        <taxon>Insecta</taxon>
        <taxon>Pterygota</taxon>
        <taxon>Neoptera</taxon>
        <taxon>Endopterygota</taxon>
        <taxon>Lepidoptera</taxon>
        <taxon>Glossata</taxon>
        <taxon>Ditrysia</taxon>
        <taxon>Geometroidea</taxon>
        <taxon>Geometridae</taxon>
        <taxon>Larentiinae</taxon>
        <taxon>Operophtera</taxon>
    </lineage>
</organism>
<dbReference type="Gene3D" id="3.30.1370.70">
    <property type="entry name" value="Scaffold protein Nfu/NifU, N-terminal domain"/>
    <property type="match status" value="1"/>
</dbReference>
<evidence type="ECO:0000256" key="4">
    <source>
        <dbReference type="ARBA" id="ARBA00023004"/>
    </source>
</evidence>
<dbReference type="GO" id="GO:0005739">
    <property type="term" value="C:mitochondrion"/>
    <property type="evidence" value="ECO:0007669"/>
    <property type="project" value="TreeGrafter"/>
</dbReference>
<evidence type="ECO:0000313" key="8">
    <source>
        <dbReference type="Proteomes" id="UP000037510"/>
    </source>
</evidence>
<protein>
    <recommendedName>
        <fullName evidence="3">NFU1 iron-sulfur cluster scaffold homolog, mitochondrial</fullName>
    </recommendedName>
</protein>
<dbReference type="PANTHER" id="PTHR11178">
    <property type="entry name" value="IRON-SULFUR CLUSTER SCAFFOLD PROTEIN NFU-RELATED"/>
    <property type="match status" value="1"/>
</dbReference>
<name>A0A0L7LPF5_OPEBR</name>
<dbReference type="InterPro" id="IPR001075">
    <property type="entry name" value="NIF_FeS_clus_asmbl_NifU_C"/>
</dbReference>
<feature type="domain" description="Scaffold protein Nfu/NifU N-terminal" evidence="6">
    <location>
        <begin position="69"/>
        <end position="149"/>
    </location>
</feature>
<dbReference type="GO" id="GO:0051536">
    <property type="term" value="F:iron-sulfur cluster binding"/>
    <property type="evidence" value="ECO:0007669"/>
    <property type="project" value="UniProtKB-KW"/>
</dbReference>
<evidence type="ECO:0000256" key="5">
    <source>
        <dbReference type="ARBA" id="ARBA00023014"/>
    </source>
</evidence>
<dbReference type="FunFam" id="3.30.1370.70:FF:000002">
    <property type="entry name" value="NFU1 iron-sulfur cluster scaffold homolog, mitochondrial"/>
    <property type="match status" value="1"/>
</dbReference>
<evidence type="ECO:0000313" key="7">
    <source>
        <dbReference type="EMBL" id="KOB77317.1"/>
    </source>
</evidence>
<dbReference type="AlphaFoldDB" id="A0A0L7LPF5"/>